<dbReference type="SUPFAM" id="SSF48452">
    <property type="entry name" value="TPR-like"/>
    <property type="match status" value="1"/>
</dbReference>
<dbReference type="InterPro" id="IPR005158">
    <property type="entry name" value="BTAD"/>
</dbReference>
<evidence type="ECO:0000256" key="5">
    <source>
        <dbReference type="PROSITE-ProRule" id="PRU01091"/>
    </source>
</evidence>
<keyword evidence="8" id="KW-1185">Reference proteome</keyword>
<evidence type="ECO:0000256" key="3">
    <source>
        <dbReference type="ARBA" id="ARBA00023125"/>
    </source>
</evidence>
<keyword evidence="2" id="KW-0805">Transcription regulation</keyword>
<dbReference type="PROSITE" id="PS51755">
    <property type="entry name" value="OMPR_PHOB"/>
    <property type="match status" value="1"/>
</dbReference>
<dbReference type="InterPro" id="IPR051677">
    <property type="entry name" value="AfsR-DnrI-RedD_regulator"/>
</dbReference>
<sequence length="539" mass="57981">MGGGSSGPLKDRSSLVRLLGGVDVLTAAGRIQAGGVRTRTLLAALALQPGRVVPVDTLLQALWGDAAPRTAPHALQVHISNLRRLLPPDLIVERCSGGYQLSAGARATDVDRFRELAGQAATELRNGRATTALSYLRTALEIWRGPPLVDVPWERFAGAEVQGVEELHRDVQEDLVEALLLDGCPEAAVGEAESLVRAEPFRERRWGQLILALYRVGRQADALERWRDLRSLLGDELGVEPGPRIEELGREILRHDAALGVAATTPTPQIRFARGATGLLAYQIVGDGPKDLLVVPGFGANLEIRWEDPGLASFYRRLARSSRVILMDRRGTGLSDRDGGIPSTKRRLGTCRPFSTRWARSERPCSASWTAARSPCAARPTPPQRVLGVVTYATWPVWSLVPPGAAAAFDELVEGFDDGLRLDSVIAVMAPSRADDPAFCDWFGRYVRLAAGGGGTVAAVRRFREVDIRPVLGRVAAPVLAMSRAGDEFVPPECARTIAAGVPHGRTAFLPGEDSALWAGDVEAVAARVEDFVGSLDTP</sequence>
<dbReference type="Gene3D" id="1.25.40.10">
    <property type="entry name" value="Tetratricopeptide repeat domain"/>
    <property type="match status" value="1"/>
</dbReference>
<evidence type="ECO:0000256" key="4">
    <source>
        <dbReference type="ARBA" id="ARBA00023163"/>
    </source>
</evidence>
<dbReference type="GO" id="GO:0003677">
    <property type="term" value="F:DNA binding"/>
    <property type="evidence" value="ECO:0007669"/>
    <property type="project" value="UniProtKB-UniRule"/>
</dbReference>
<dbReference type="PANTHER" id="PTHR35807:SF1">
    <property type="entry name" value="TRANSCRIPTIONAL REGULATOR REDD"/>
    <property type="match status" value="1"/>
</dbReference>
<name>A0A543A7A7_9ACTN</name>
<dbReference type="InterPro" id="IPR029058">
    <property type="entry name" value="AB_hydrolase_fold"/>
</dbReference>
<dbReference type="CDD" id="cd15831">
    <property type="entry name" value="BTAD"/>
    <property type="match status" value="1"/>
</dbReference>
<comment type="caution">
    <text evidence="7">The sequence shown here is derived from an EMBL/GenBank/DDBJ whole genome shotgun (WGS) entry which is preliminary data.</text>
</comment>
<dbReference type="Gene3D" id="3.40.50.1820">
    <property type="entry name" value="alpha/beta hydrolase"/>
    <property type="match status" value="2"/>
</dbReference>
<dbReference type="InterPro" id="IPR016032">
    <property type="entry name" value="Sig_transdc_resp-reg_C-effctor"/>
</dbReference>
<protein>
    <submittedName>
        <fullName evidence="7">DNA-binding SARP family transcriptional activator</fullName>
    </submittedName>
</protein>
<dbReference type="SMART" id="SM01043">
    <property type="entry name" value="BTAD"/>
    <property type="match status" value="1"/>
</dbReference>
<dbReference type="GO" id="GO:0006355">
    <property type="term" value="P:regulation of DNA-templated transcription"/>
    <property type="evidence" value="ECO:0007669"/>
    <property type="project" value="InterPro"/>
</dbReference>
<evidence type="ECO:0000256" key="2">
    <source>
        <dbReference type="ARBA" id="ARBA00023015"/>
    </source>
</evidence>
<feature type="domain" description="OmpR/PhoB-type" evidence="6">
    <location>
        <begin position="7"/>
        <end position="103"/>
    </location>
</feature>
<feature type="DNA-binding region" description="OmpR/PhoB-type" evidence="5">
    <location>
        <begin position="7"/>
        <end position="103"/>
    </location>
</feature>
<keyword evidence="4" id="KW-0804">Transcription</keyword>
<dbReference type="PANTHER" id="PTHR35807">
    <property type="entry name" value="TRANSCRIPTIONAL REGULATOR REDD-RELATED"/>
    <property type="match status" value="1"/>
</dbReference>
<evidence type="ECO:0000313" key="7">
    <source>
        <dbReference type="EMBL" id="TQL68485.1"/>
    </source>
</evidence>
<organism evidence="7 8">
    <name type="scientific">Nocardioides albertanoniae</name>
    <dbReference type="NCBI Taxonomy" id="1175486"/>
    <lineage>
        <taxon>Bacteria</taxon>
        <taxon>Bacillati</taxon>
        <taxon>Actinomycetota</taxon>
        <taxon>Actinomycetes</taxon>
        <taxon>Propionibacteriales</taxon>
        <taxon>Nocardioidaceae</taxon>
        <taxon>Nocardioides</taxon>
    </lineage>
</organism>
<evidence type="ECO:0000259" key="6">
    <source>
        <dbReference type="PROSITE" id="PS51755"/>
    </source>
</evidence>
<comment type="similarity">
    <text evidence="1">Belongs to the AfsR/DnrI/RedD regulatory family.</text>
</comment>
<dbReference type="GO" id="GO:0000160">
    <property type="term" value="P:phosphorelay signal transduction system"/>
    <property type="evidence" value="ECO:0007669"/>
    <property type="project" value="InterPro"/>
</dbReference>
<dbReference type="Pfam" id="PF03704">
    <property type="entry name" value="BTAD"/>
    <property type="match status" value="1"/>
</dbReference>
<keyword evidence="3 5" id="KW-0238">DNA-binding</keyword>
<dbReference type="SMART" id="SM00862">
    <property type="entry name" value="Trans_reg_C"/>
    <property type="match status" value="1"/>
</dbReference>
<dbReference type="SUPFAM" id="SSF53474">
    <property type="entry name" value="alpha/beta-Hydrolases"/>
    <property type="match status" value="1"/>
</dbReference>
<dbReference type="InterPro" id="IPR001867">
    <property type="entry name" value="OmpR/PhoB-type_DNA-bd"/>
</dbReference>
<dbReference type="InterPro" id="IPR036388">
    <property type="entry name" value="WH-like_DNA-bd_sf"/>
</dbReference>
<dbReference type="AlphaFoldDB" id="A0A543A7A7"/>
<dbReference type="OrthoDB" id="4054020at2"/>
<dbReference type="RefSeq" id="WP_141780473.1">
    <property type="nucleotide sequence ID" value="NZ_VFOV01000001.1"/>
</dbReference>
<dbReference type="SUPFAM" id="SSF46894">
    <property type="entry name" value="C-terminal effector domain of the bipartite response regulators"/>
    <property type="match status" value="1"/>
</dbReference>
<accession>A0A543A7A7</accession>
<dbReference type="InterPro" id="IPR011990">
    <property type="entry name" value="TPR-like_helical_dom_sf"/>
</dbReference>
<gene>
    <name evidence="7" type="ORF">FB381_2375</name>
</gene>
<dbReference type="EMBL" id="VFOV01000001">
    <property type="protein sequence ID" value="TQL68485.1"/>
    <property type="molecule type" value="Genomic_DNA"/>
</dbReference>
<reference evidence="7 8" key="1">
    <citation type="submission" date="2019-06" db="EMBL/GenBank/DDBJ databases">
        <title>Sequencing the genomes of 1000 actinobacteria strains.</title>
        <authorList>
            <person name="Klenk H.-P."/>
        </authorList>
    </citation>
    <scope>NUCLEOTIDE SEQUENCE [LARGE SCALE GENOMIC DNA]</scope>
    <source>
        <strain evidence="7 8">DSM 25218</strain>
    </source>
</reference>
<proteinExistence type="inferred from homology"/>
<dbReference type="Gene3D" id="1.10.10.10">
    <property type="entry name" value="Winged helix-like DNA-binding domain superfamily/Winged helix DNA-binding domain"/>
    <property type="match status" value="1"/>
</dbReference>
<dbReference type="Pfam" id="PF00486">
    <property type="entry name" value="Trans_reg_C"/>
    <property type="match status" value="1"/>
</dbReference>
<dbReference type="Proteomes" id="UP000320209">
    <property type="component" value="Unassembled WGS sequence"/>
</dbReference>
<evidence type="ECO:0000256" key="1">
    <source>
        <dbReference type="ARBA" id="ARBA00005820"/>
    </source>
</evidence>
<evidence type="ECO:0000313" key="8">
    <source>
        <dbReference type="Proteomes" id="UP000320209"/>
    </source>
</evidence>